<dbReference type="AlphaFoldDB" id="A0AA88L7Y0"/>
<comment type="caution">
    <text evidence="2">The sequence shown here is derived from an EMBL/GenBank/DDBJ whole genome shotgun (WGS) entry which is preliminary data.</text>
</comment>
<dbReference type="InterPro" id="IPR036052">
    <property type="entry name" value="TrpB-like_PALP_sf"/>
</dbReference>
<evidence type="ECO:0000313" key="3">
    <source>
        <dbReference type="Proteomes" id="UP001187531"/>
    </source>
</evidence>
<evidence type="ECO:0000313" key="2">
    <source>
        <dbReference type="EMBL" id="KAK2711390.1"/>
    </source>
</evidence>
<keyword evidence="3" id="KW-1185">Reference proteome</keyword>
<reference evidence="2" key="1">
    <citation type="submission" date="2023-07" db="EMBL/GenBank/DDBJ databases">
        <title>Chromosome-level genome assembly of Artemia franciscana.</title>
        <authorList>
            <person name="Jo E."/>
        </authorList>
    </citation>
    <scope>NUCLEOTIDE SEQUENCE</scope>
    <source>
        <tissue evidence="2">Whole body</tissue>
    </source>
</reference>
<feature type="domain" description="Tryptophan synthase beta chain-like PALP" evidence="1">
    <location>
        <begin position="30"/>
        <end position="102"/>
    </location>
</feature>
<organism evidence="2 3">
    <name type="scientific">Artemia franciscana</name>
    <name type="common">Brine shrimp</name>
    <name type="synonym">Artemia sanfranciscana</name>
    <dbReference type="NCBI Taxonomy" id="6661"/>
    <lineage>
        <taxon>Eukaryota</taxon>
        <taxon>Metazoa</taxon>
        <taxon>Ecdysozoa</taxon>
        <taxon>Arthropoda</taxon>
        <taxon>Crustacea</taxon>
        <taxon>Branchiopoda</taxon>
        <taxon>Anostraca</taxon>
        <taxon>Artemiidae</taxon>
        <taxon>Artemia</taxon>
    </lineage>
</organism>
<dbReference type="InterPro" id="IPR001926">
    <property type="entry name" value="TrpB-like_PALP"/>
</dbReference>
<dbReference type="SUPFAM" id="SSF53686">
    <property type="entry name" value="Tryptophan synthase beta subunit-like PLP-dependent enzymes"/>
    <property type="match status" value="1"/>
</dbReference>
<protein>
    <recommendedName>
        <fullName evidence="1">Tryptophan synthase beta chain-like PALP domain-containing protein</fullName>
    </recommendedName>
</protein>
<dbReference type="InterPro" id="IPR050214">
    <property type="entry name" value="Cys_Synth/Cystath_Beta-Synth"/>
</dbReference>
<proteinExistence type="predicted"/>
<dbReference type="EMBL" id="JAVRJZ010000016">
    <property type="protein sequence ID" value="KAK2711390.1"/>
    <property type="molecule type" value="Genomic_DNA"/>
</dbReference>
<dbReference type="Pfam" id="PF00291">
    <property type="entry name" value="PALP"/>
    <property type="match status" value="1"/>
</dbReference>
<name>A0AA88L7Y0_ARTSF</name>
<gene>
    <name evidence="2" type="ORF">QYM36_012540</name>
</gene>
<dbReference type="GO" id="GO:0019344">
    <property type="term" value="P:cysteine biosynthetic process"/>
    <property type="evidence" value="ECO:0007669"/>
    <property type="project" value="UniProtKB-ARBA"/>
</dbReference>
<evidence type="ECO:0000259" key="1">
    <source>
        <dbReference type="Pfam" id="PF00291"/>
    </source>
</evidence>
<dbReference type="Proteomes" id="UP001187531">
    <property type="component" value="Unassembled WGS sequence"/>
</dbReference>
<accession>A0AA88L7Y0</accession>
<dbReference type="Gene3D" id="3.40.50.1100">
    <property type="match status" value="2"/>
</dbReference>
<dbReference type="PANTHER" id="PTHR10314">
    <property type="entry name" value="CYSTATHIONINE BETA-SYNTHASE"/>
    <property type="match status" value="1"/>
</dbReference>
<sequence>MDHPVSSTKIDGNSSFKKKQIKMNNSLLDLVESSPLVQAQKIIKTPNVKLYFKMEGHNPGGSNKDQAAYNMIDAAFKRGEINKDLQLIESTSDEGMVVIIICTRGDRYISSDLFD</sequence>